<gene>
    <name evidence="2" type="ORF">RhiirC2_749398</name>
</gene>
<evidence type="ECO:0000256" key="1">
    <source>
        <dbReference type="SAM" id="Phobius"/>
    </source>
</evidence>
<keyword evidence="1" id="KW-0812">Transmembrane</keyword>
<reference evidence="2 3" key="1">
    <citation type="submission" date="2016-04" db="EMBL/GenBank/DDBJ databases">
        <title>Genome analyses suggest a sexual origin of heterokaryosis in a supposedly ancient asexual fungus.</title>
        <authorList>
            <person name="Ropars J."/>
            <person name="Sedzielewska K."/>
            <person name="Noel J."/>
            <person name="Charron P."/>
            <person name="Farinelli L."/>
            <person name="Marton T."/>
            <person name="Kruger M."/>
            <person name="Pelin A."/>
            <person name="Brachmann A."/>
            <person name="Corradi N."/>
        </authorList>
    </citation>
    <scope>NUCLEOTIDE SEQUENCE [LARGE SCALE GENOMIC DNA]</scope>
    <source>
        <strain evidence="2 3">C2</strain>
    </source>
</reference>
<proteinExistence type="predicted"/>
<evidence type="ECO:0000313" key="3">
    <source>
        <dbReference type="Proteomes" id="UP000233469"/>
    </source>
</evidence>
<dbReference type="AlphaFoldDB" id="A0A2N1N4R7"/>
<keyword evidence="1" id="KW-0472">Membrane</keyword>
<dbReference type="EMBL" id="LLXL01000793">
    <property type="protein sequence ID" value="PKK68864.1"/>
    <property type="molecule type" value="Genomic_DNA"/>
</dbReference>
<keyword evidence="1" id="KW-1133">Transmembrane helix</keyword>
<sequence length="54" mass="6379">MPNAVIFTSFIYLFEDSCTLLALIKEFRKRIRCAQVWTGWSIEMHARKEITLIS</sequence>
<feature type="transmembrane region" description="Helical" evidence="1">
    <location>
        <begin position="6"/>
        <end position="24"/>
    </location>
</feature>
<accession>A0A2N1N4R7</accession>
<name>A0A2N1N4R7_9GLOM</name>
<dbReference type="Proteomes" id="UP000233469">
    <property type="component" value="Unassembled WGS sequence"/>
</dbReference>
<evidence type="ECO:0000313" key="2">
    <source>
        <dbReference type="EMBL" id="PKK68864.1"/>
    </source>
</evidence>
<reference evidence="2 3" key="2">
    <citation type="submission" date="2017-10" db="EMBL/GenBank/DDBJ databases">
        <title>Extensive intraspecific genome diversity in a model arbuscular mycorrhizal fungus.</title>
        <authorList>
            <person name="Chen E.C.H."/>
            <person name="Morin E."/>
            <person name="Baudet D."/>
            <person name="Noel J."/>
            <person name="Ndikumana S."/>
            <person name="Charron P."/>
            <person name="St-Onge C."/>
            <person name="Giorgi J."/>
            <person name="Grigoriev I.V."/>
            <person name="Roux C."/>
            <person name="Martin F.M."/>
            <person name="Corradi N."/>
        </authorList>
    </citation>
    <scope>NUCLEOTIDE SEQUENCE [LARGE SCALE GENOMIC DNA]</scope>
    <source>
        <strain evidence="2 3">C2</strain>
    </source>
</reference>
<protein>
    <submittedName>
        <fullName evidence="2">Uncharacterized protein</fullName>
    </submittedName>
</protein>
<comment type="caution">
    <text evidence="2">The sequence shown here is derived from an EMBL/GenBank/DDBJ whole genome shotgun (WGS) entry which is preliminary data.</text>
</comment>
<organism evidence="2 3">
    <name type="scientific">Rhizophagus irregularis</name>
    <dbReference type="NCBI Taxonomy" id="588596"/>
    <lineage>
        <taxon>Eukaryota</taxon>
        <taxon>Fungi</taxon>
        <taxon>Fungi incertae sedis</taxon>
        <taxon>Mucoromycota</taxon>
        <taxon>Glomeromycotina</taxon>
        <taxon>Glomeromycetes</taxon>
        <taxon>Glomerales</taxon>
        <taxon>Glomeraceae</taxon>
        <taxon>Rhizophagus</taxon>
    </lineage>
</organism>